<evidence type="ECO:0000256" key="1">
    <source>
        <dbReference type="ARBA" id="ARBA00004651"/>
    </source>
</evidence>
<sequence>MNKKINKMFLLIALLFLFVICYYMGGFNYFKDINKLKNSLNNLGRLKYLMYIFAYIITAVFSLPASILTIVGGIIFGPLIGGILALIGATIGALVSFLISRYLFRDFIVSKFKDNLVFNKIEEGFKKNGKDFLILTRLLPVFPYNIQNYAYGITNIDVSTYIIISFITMAPGAFIYTYLADEIINNGLSNVLYIKLLIFGVILFLLSQIPKILAKKKGIDIATLK</sequence>
<reference evidence="8" key="1">
    <citation type="submission" date="2013-03" db="EMBL/GenBank/DDBJ databases">
        <title>Draft genome sequence of the hydrogen-ethanol-producing anaerobic alkalithermophilic Caloramator celere.</title>
        <authorList>
            <person name="Ciranna A."/>
            <person name="Larjo A."/>
            <person name="Kivisto A."/>
            <person name="Santala V."/>
            <person name="Roos C."/>
            <person name="Karp M."/>
        </authorList>
    </citation>
    <scope>NUCLEOTIDE SEQUENCE [LARGE SCALE GENOMIC DNA]</scope>
    <source>
        <strain evidence="8">DSM 8682</strain>
    </source>
</reference>
<comment type="subcellular location">
    <subcellularLocation>
        <location evidence="1 6">Cell membrane</location>
        <topology evidence="1 6">Multi-pass membrane protein</topology>
    </subcellularLocation>
</comment>
<feature type="transmembrane region" description="Helical" evidence="6">
    <location>
        <begin position="158"/>
        <end position="179"/>
    </location>
</feature>
<dbReference type="GO" id="GO:0005886">
    <property type="term" value="C:plasma membrane"/>
    <property type="evidence" value="ECO:0007669"/>
    <property type="project" value="UniProtKB-SubCell"/>
</dbReference>
<keyword evidence="4 6" id="KW-1133">Transmembrane helix</keyword>
<organism evidence="8 9">
    <name type="scientific">Thermobrachium celere DSM 8682</name>
    <dbReference type="NCBI Taxonomy" id="941824"/>
    <lineage>
        <taxon>Bacteria</taxon>
        <taxon>Bacillati</taxon>
        <taxon>Bacillota</taxon>
        <taxon>Clostridia</taxon>
        <taxon>Eubacteriales</taxon>
        <taxon>Clostridiaceae</taxon>
        <taxon>Thermobrachium</taxon>
    </lineage>
</organism>
<evidence type="ECO:0000313" key="9">
    <source>
        <dbReference type="Proteomes" id="UP000014923"/>
    </source>
</evidence>
<evidence type="ECO:0000256" key="6">
    <source>
        <dbReference type="RuleBase" id="RU366058"/>
    </source>
</evidence>
<keyword evidence="2 6" id="KW-1003">Cell membrane</keyword>
<feature type="transmembrane region" description="Helical" evidence="6">
    <location>
        <begin position="82"/>
        <end position="104"/>
    </location>
</feature>
<keyword evidence="9" id="KW-1185">Reference proteome</keyword>
<evidence type="ECO:0000259" key="7">
    <source>
        <dbReference type="Pfam" id="PF09335"/>
    </source>
</evidence>
<evidence type="ECO:0000256" key="5">
    <source>
        <dbReference type="ARBA" id="ARBA00023136"/>
    </source>
</evidence>
<keyword evidence="3 6" id="KW-0812">Transmembrane</keyword>
<proteinExistence type="inferred from homology"/>
<evidence type="ECO:0000256" key="2">
    <source>
        <dbReference type="ARBA" id="ARBA00022475"/>
    </source>
</evidence>
<dbReference type="PANTHER" id="PTHR12677:SF59">
    <property type="entry name" value="GOLGI APPARATUS MEMBRANE PROTEIN TVP38-RELATED"/>
    <property type="match status" value="1"/>
</dbReference>
<feature type="transmembrane region" description="Helical" evidence="6">
    <location>
        <begin position="48"/>
        <end position="76"/>
    </location>
</feature>
<dbReference type="EMBL" id="CAVN010000097">
    <property type="protein sequence ID" value="CDF58610.1"/>
    <property type="molecule type" value="Genomic_DNA"/>
</dbReference>
<dbReference type="HOGENOM" id="CLU_038944_7_1_9"/>
<dbReference type="Proteomes" id="UP000014923">
    <property type="component" value="Unassembled WGS sequence"/>
</dbReference>
<feature type="transmembrane region" description="Helical" evidence="6">
    <location>
        <begin position="6"/>
        <end position="27"/>
    </location>
</feature>
<dbReference type="eggNOG" id="COG0398">
    <property type="taxonomic scope" value="Bacteria"/>
</dbReference>
<comment type="similarity">
    <text evidence="6">Belongs to the TVP38/TMEM64 family.</text>
</comment>
<dbReference type="Pfam" id="PF09335">
    <property type="entry name" value="VTT_dom"/>
    <property type="match status" value="1"/>
</dbReference>
<gene>
    <name evidence="8" type="ORF">TCEL_00656</name>
</gene>
<evidence type="ECO:0000256" key="3">
    <source>
        <dbReference type="ARBA" id="ARBA00022692"/>
    </source>
</evidence>
<dbReference type="OrthoDB" id="9812980at2"/>
<dbReference type="InterPro" id="IPR015414">
    <property type="entry name" value="TMEM64"/>
</dbReference>
<name>R7RTP5_9CLOT</name>
<protein>
    <recommendedName>
        <fullName evidence="6">TVP38/TMEM64 family membrane protein</fullName>
    </recommendedName>
</protein>
<dbReference type="InterPro" id="IPR032816">
    <property type="entry name" value="VTT_dom"/>
</dbReference>
<comment type="caution">
    <text evidence="8">The sequence shown here is derived from an EMBL/GenBank/DDBJ whole genome shotgun (WGS) entry which is preliminary data.</text>
</comment>
<accession>R7RTP5</accession>
<dbReference type="RefSeq" id="WP_018662880.1">
    <property type="nucleotide sequence ID" value="NZ_HF952018.1"/>
</dbReference>
<keyword evidence="5 6" id="KW-0472">Membrane</keyword>
<evidence type="ECO:0000256" key="4">
    <source>
        <dbReference type="ARBA" id="ARBA00022989"/>
    </source>
</evidence>
<evidence type="ECO:0000313" key="8">
    <source>
        <dbReference type="EMBL" id="CDF58610.1"/>
    </source>
</evidence>
<feature type="domain" description="VTT" evidence="7">
    <location>
        <begin position="63"/>
        <end position="180"/>
    </location>
</feature>
<dbReference type="AlphaFoldDB" id="R7RTP5"/>
<feature type="transmembrane region" description="Helical" evidence="6">
    <location>
        <begin position="191"/>
        <end position="209"/>
    </location>
</feature>
<dbReference type="PANTHER" id="PTHR12677">
    <property type="entry name" value="GOLGI APPARATUS MEMBRANE PROTEIN TVP38-RELATED"/>
    <property type="match status" value="1"/>
</dbReference>